<dbReference type="CDD" id="cd00082">
    <property type="entry name" value="HisKA"/>
    <property type="match status" value="1"/>
</dbReference>
<dbReference type="PROSITE" id="PS50110">
    <property type="entry name" value="RESPONSE_REGULATORY"/>
    <property type="match status" value="1"/>
</dbReference>
<evidence type="ECO:0000256" key="13">
    <source>
        <dbReference type="SAM" id="Phobius"/>
    </source>
</evidence>
<feature type="transmembrane region" description="Helical" evidence="13">
    <location>
        <begin position="214"/>
        <end position="240"/>
    </location>
</feature>
<keyword evidence="11 13" id="KW-0472">Membrane</keyword>
<dbReference type="InterPro" id="IPR005467">
    <property type="entry name" value="His_kinase_dom"/>
</dbReference>
<dbReference type="InterPro" id="IPR036097">
    <property type="entry name" value="HisK_dim/P_sf"/>
</dbReference>
<sequence>MDKSFHAIDGIVDLRGTDLAASSPLTLDGQWEWYPDQLLSERQIQEEEHASRSIQVPGNWREAIMSEANNIEANNGYGYATYRLRILTDPLEQPVAFRFQAIQAASEVEINGNVLGGAGVVAGTASEYVPSQSSYGVSYTDKGATEIDLLIRVANFDAPFSGGITHSVQFGSEMTIDNRSLISLVLQLLTVGIVLLHGVYACIVYLYRRQDPSLLLTGMLFLCVGVSVSSGFDLTLFMWLHVDYTWTIKIRPIALLWKNLFMLLVYMRFAGIAWRGKWLRNYAAILAMLTAAFLVAPVSVVNSVMDLPIFLVVYLLSYVWFIGIVVKVTFKKQNDKDMSWLLVAAISTLSNLAWVMADDYTEGTSVYYPFDILLAVIAFSTHLFKQYLRNTDEISELYGQLKIADKAKDRFLANTSHELRTPLHGIMNIAGNLYDREKDRLTEDSRQEMELLGTISRRMSYLLDDLLDVVRLRDHRIHLQLEPLCAQAIVPGVIAMLQYMAEGKSIKLHMNIAESLPPVMADEKRLVQIMYNLLHNALKYTEQGSITLSAEVRSGQAVIDISDTGIGMDEETQARIFMPYEQGIDGIDDGRGIGLGLSICKQLVELHGGELSVESALGKGSTFRVALPLADATAQSLVGRIRLAEREAAAAAQPYEDLRAEGREIDGRSVRDVVPPLLHGDDIRLLAVDDDPVNLRVLVGILETEPIQVVTASSGEEALRLLEQQSWDLVIADVMMPGMSGYQLTQRVRERYSASELPVLLMSARSQPADIYTGFLAGANDYVTKPADALELRSRIRSLIALKRSIQDRLRMEAAYLQAQIQPHFLFNTLNALMVLSKIDTTRMQKLGEAFTSFLRISFDYLNTGKKVELAHELALVAAYLHIEKERFGDKLEVIQEVEQGIRVMLPPLSIQPLVENAVRHGLLSKAIGGTVQLRVARIEEGVLIEVQDNGVGLSSDRIEKLLNPSLQEQGGIGIVNTNRRLIQLYGGGLSIESKPGEGTTVAFVVPTGRAQLERVE</sequence>
<keyword evidence="13" id="KW-1133">Transmembrane helix</keyword>
<organism evidence="16 17">
    <name type="scientific">Cohnella fermenti</name>
    <dbReference type="NCBI Taxonomy" id="2565925"/>
    <lineage>
        <taxon>Bacteria</taxon>
        <taxon>Bacillati</taxon>
        <taxon>Bacillota</taxon>
        <taxon>Bacilli</taxon>
        <taxon>Bacillales</taxon>
        <taxon>Paenibacillaceae</taxon>
        <taxon>Cohnella</taxon>
    </lineage>
</organism>
<dbReference type="SUPFAM" id="SSF55874">
    <property type="entry name" value="ATPase domain of HSP90 chaperone/DNA topoisomerase II/histidine kinase"/>
    <property type="match status" value="2"/>
</dbReference>
<keyword evidence="9" id="KW-0067">ATP-binding</keyword>
<dbReference type="PROSITE" id="PS50109">
    <property type="entry name" value="HIS_KIN"/>
    <property type="match status" value="2"/>
</dbReference>
<keyword evidence="7" id="KW-0547">Nucleotide-binding</keyword>
<dbReference type="InterPro" id="IPR003594">
    <property type="entry name" value="HATPase_dom"/>
</dbReference>
<keyword evidence="8" id="KW-0418">Kinase</keyword>
<evidence type="ECO:0000256" key="9">
    <source>
        <dbReference type="ARBA" id="ARBA00022840"/>
    </source>
</evidence>
<evidence type="ECO:0000256" key="1">
    <source>
        <dbReference type="ARBA" id="ARBA00000085"/>
    </source>
</evidence>
<dbReference type="Pfam" id="PF07695">
    <property type="entry name" value="7TMR-DISM_7TM"/>
    <property type="match status" value="1"/>
</dbReference>
<feature type="transmembrane region" description="Helical" evidence="13">
    <location>
        <begin position="184"/>
        <end position="207"/>
    </location>
</feature>
<evidence type="ECO:0000256" key="8">
    <source>
        <dbReference type="ARBA" id="ARBA00022777"/>
    </source>
</evidence>
<evidence type="ECO:0000256" key="11">
    <source>
        <dbReference type="ARBA" id="ARBA00023136"/>
    </source>
</evidence>
<dbReference type="AlphaFoldDB" id="A0A4S4BLD2"/>
<dbReference type="Proteomes" id="UP000310636">
    <property type="component" value="Unassembled WGS sequence"/>
</dbReference>
<dbReference type="SMART" id="SM00388">
    <property type="entry name" value="HisKA"/>
    <property type="match status" value="1"/>
</dbReference>
<evidence type="ECO:0000256" key="10">
    <source>
        <dbReference type="ARBA" id="ARBA00023012"/>
    </source>
</evidence>
<dbReference type="CDD" id="cd17574">
    <property type="entry name" value="REC_OmpR"/>
    <property type="match status" value="1"/>
</dbReference>
<keyword evidence="5 12" id="KW-0597">Phosphoprotein</keyword>
<evidence type="ECO:0000256" key="3">
    <source>
        <dbReference type="ARBA" id="ARBA00012438"/>
    </source>
</evidence>
<evidence type="ECO:0000313" key="16">
    <source>
        <dbReference type="EMBL" id="THF75483.1"/>
    </source>
</evidence>
<dbReference type="Pfam" id="PF00072">
    <property type="entry name" value="Response_reg"/>
    <property type="match status" value="1"/>
</dbReference>
<dbReference type="SUPFAM" id="SSF52172">
    <property type="entry name" value="CheY-like"/>
    <property type="match status" value="1"/>
</dbReference>
<feature type="modified residue" description="4-aspartylphosphate" evidence="12">
    <location>
        <position position="733"/>
    </location>
</feature>
<keyword evidence="6" id="KW-0808">Transferase</keyword>
<evidence type="ECO:0000256" key="12">
    <source>
        <dbReference type="PROSITE-ProRule" id="PRU00169"/>
    </source>
</evidence>
<feature type="transmembrane region" description="Helical" evidence="13">
    <location>
        <begin position="338"/>
        <end position="354"/>
    </location>
</feature>
<evidence type="ECO:0000256" key="6">
    <source>
        <dbReference type="ARBA" id="ARBA00022679"/>
    </source>
</evidence>
<feature type="transmembrane region" description="Helical" evidence="13">
    <location>
        <begin position="307"/>
        <end position="326"/>
    </location>
</feature>
<evidence type="ECO:0000256" key="7">
    <source>
        <dbReference type="ARBA" id="ARBA00022741"/>
    </source>
</evidence>
<dbReference type="Gene3D" id="1.10.287.130">
    <property type="match status" value="1"/>
</dbReference>
<comment type="catalytic activity">
    <reaction evidence="1">
        <text>ATP + protein L-histidine = ADP + protein N-phospho-L-histidine.</text>
        <dbReference type="EC" id="2.7.13.3"/>
    </reaction>
</comment>
<evidence type="ECO:0000256" key="2">
    <source>
        <dbReference type="ARBA" id="ARBA00004236"/>
    </source>
</evidence>
<feature type="domain" description="Histidine kinase" evidence="14">
    <location>
        <begin position="414"/>
        <end position="631"/>
    </location>
</feature>
<accession>A0A4S4BLD2</accession>
<feature type="domain" description="Response regulatory" evidence="15">
    <location>
        <begin position="684"/>
        <end position="800"/>
    </location>
</feature>
<dbReference type="CDD" id="cd16922">
    <property type="entry name" value="HATPase_EvgS-ArcB-TorS-like"/>
    <property type="match status" value="1"/>
</dbReference>
<dbReference type="EMBL" id="SSOB01000031">
    <property type="protein sequence ID" value="THF75483.1"/>
    <property type="molecule type" value="Genomic_DNA"/>
</dbReference>
<evidence type="ECO:0000259" key="15">
    <source>
        <dbReference type="PROSITE" id="PS50110"/>
    </source>
</evidence>
<dbReference type="InterPro" id="IPR011623">
    <property type="entry name" value="7TMR_DISM_rcpt_extracell_dom1"/>
</dbReference>
<dbReference type="Gene3D" id="3.30.565.10">
    <property type="entry name" value="Histidine kinase-like ATPase, C-terminal domain"/>
    <property type="match status" value="2"/>
</dbReference>
<dbReference type="EC" id="2.7.13.3" evidence="3"/>
<gene>
    <name evidence="16" type="ORF">E6C55_21795</name>
</gene>
<dbReference type="FunFam" id="3.30.565.10:FF:000023">
    <property type="entry name" value="PAS domain-containing sensor histidine kinase"/>
    <property type="match status" value="1"/>
</dbReference>
<evidence type="ECO:0000259" key="14">
    <source>
        <dbReference type="PROSITE" id="PS50109"/>
    </source>
</evidence>
<feature type="transmembrane region" description="Helical" evidence="13">
    <location>
        <begin position="366"/>
        <end position="384"/>
    </location>
</feature>
<dbReference type="Pfam" id="PF00512">
    <property type="entry name" value="HisKA"/>
    <property type="match status" value="1"/>
</dbReference>
<evidence type="ECO:0000256" key="5">
    <source>
        <dbReference type="ARBA" id="ARBA00022553"/>
    </source>
</evidence>
<dbReference type="SMART" id="SM00448">
    <property type="entry name" value="REC"/>
    <property type="match status" value="1"/>
</dbReference>
<evidence type="ECO:0000313" key="17">
    <source>
        <dbReference type="Proteomes" id="UP000310636"/>
    </source>
</evidence>
<feature type="domain" description="Histidine kinase" evidence="14">
    <location>
        <begin position="911"/>
        <end position="1010"/>
    </location>
</feature>
<keyword evidence="13" id="KW-0812">Transmembrane</keyword>
<feature type="transmembrane region" description="Helical" evidence="13">
    <location>
        <begin position="282"/>
        <end position="301"/>
    </location>
</feature>
<feature type="transmembrane region" description="Helical" evidence="13">
    <location>
        <begin position="481"/>
        <end position="501"/>
    </location>
</feature>
<dbReference type="InterPro" id="IPR036890">
    <property type="entry name" value="HATPase_C_sf"/>
</dbReference>
<dbReference type="PRINTS" id="PR00344">
    <property type="entry name" value="BCTRLSENSOR"/>
</dbReference>
<dbReference type="RefSeq" id="WP_136371931.1">
    <property type="nucleotide sequence ID" value="NZ_SSOB01000031.1"/>
</dbReference>
<protein>
    <recommendedName>
        <fullName evidence="3">histidine kinase</fullName>
        <ecNumber evidence="3">2.7.13.3</ecNumber>
    </recommendedName>
</protein>
<name>A0A4S4BLD2_9BACL</name>
<dbReference type="Pfam" id="PF02518">
    <property type="entry name" value="HATPase_c"/>
    <property type="match status" value="2"/>
</dbReference>
<dbReference type="Gene3D" id="3.40.50.2300">
    <property type="match status" value="1"/>
</dbReference>
<dbReference type="InterPro" id="IPR008979">
    <property type="entry name" value="Galactose-bd-like_sf"/>
</dbReference>
<dbReference type="OrthoDB" id="9809348at2"/>
<dbReference type="InterPro" id="IPR010559">
    <property type="entry name" value="Sig_transdc_His_kin_internal"/>
</dbReference>
<dbReference type="InterPro" id="IPR001789">
    <property type="entry name" value="Sig_transdc_resp-reg_receiver"/>
</dbReference>
<proteinExistence type="predicted"/>
<dbReference type="InterPro" id="IPR011006">
    <property type="entry name" value="CheY-like_superfamily"/>
</dbReference>
<dbReference type="SMART" id="SM00387">
    <property type="entry name" value="HATPase_c"/>
    <property type="match status" value="2"/>
</dbReference>
<reference evidence="16 17" key="1">
    <citation type="submission" date="2019-04" db="EMBL/GenBank/DDBJ databases">
        <title>Cohnella sp. nov. isolated from preserved vegetables.</title>
        <authorList>
            <person name="Lin S.-Y."/>
            <person name="Hung M.-H."/>
            <person name="Young C.-C."/>
        </authorList>
    </citation>
    <scope>NUCLEOTIDE SEQUENCE [LARGE SCALE GENOMIC DNA]</scope>
    <source>
        <strain evidence="16 17">CC-MHH1044</strain>
    </source>
</reference>
<keyword evidence="10" id="KW-0902">Two-component regulatory system</keyword>
<dbReference type="SUPFAM" id="SSF49785">
    <property type="entry name" value="Galactose-binding domain-like"/>
    <property type="match status" value="1"/>
</dbReference>
<dbReference type="Gene3D" id="2.60.120.260">
    <property type="entry name" value="Galactose-binding domain-like"/>
    <property type="match status" value="1"/>
</dbReference>
<dbReference type="InterPro" id="IPR003661">
    <property type="entry name" value="HisK_dim/P_dom"/>
</dbReference>
<dbReference type="GO" id="GO:0005524">
    <property type="term" value="F:ATP binding"/>
    <property type="evidence" value="ECO:0007669"/>
    <property type="project" value="UniProtKB-KW"/>
</dbReference>
<comment type="caution">
    <text evidence="16">The sequence shown here is derived from an EMBL/GenBank/DDBJ whole genome shotgun (WGS) entry which is preliminary data.</text>
</comment>
<dbReference type="PANTHER" id="PTHR43547:SF2">
    <property type="entry name" value="HYBRID SIGNAL TRANSDUCTION HISTIDINE KINASE C"/>
    <property type="match status" value="1"/>
</dbReference>
<keyword evidence="4" id="KW-1003">Cell membrane</keyword>
<dbReference type="PANTHER" id="PTHR43547">
    <property type="entry name" value="TWO-COMPONENT HISTIDINE KINASE"/>
    <property type="match status" value="1"/>
</dbReference>
<comment type="subcellular location">
    <subcellularLocation>
        <location evidence="2">Cell membrane</location>
    </subcellularLocation>
</comment>
<evidence type="ECO:0000256" key="4">
    <source>
        <dbReference type="ARBA" id="ARBA00022475"/>
    </source>
</evidence>
<feature type="transmembrane region" description="Helical" evidence="13">
    <location>
        <begin position="252"/>
        <end position="270"/>
    </location>
</feature>
<dbReference type="Pfam" id="PF06580">
    <property type="entry name" value="His_kinase"/>
    <property type="match status" value="1"/>
</dbReference>
<keyword evidence="17" id="KW-1185">Reference proteome</keyword>
<dbReference type="GO" id="GO:0000155">
    <property type="term" value="F:phosphorelay sensor kinase activity"/>
    <property type="evidence" value="ECO:0007669"/>
    <property type="project" value="InterPro"/>
</dbReference>
<dbReference type="InterPro" id="IPR004358">
    <property type="entry name" value="Sig_transdc_His_kin-like_C"/>
</dbReference>
<dbReference type="SUPFAM" id="SSF47384">
    <property type="entry name" value="Homodimeric domain of signal transducing histidine kinase"/>
    <property type="match status" value="1"/>
</dbReference>
<dbReference type="GO" id="GO:0005886">
    <property type="term" value="C:plasma membrane"/>
    <property type="evidence" value="ECO:0007669"/>
    <property type="project" value="UniProtKB-SubCell"/>
</dbReference>